<proteinExistence type="predicted"/>
<evidence type="ECO:0000313" key="1">
    <source>
        <dbReference type="EMBL" id="CAD9777307.1"/>
    </source>
</evidence>
<dbReference type="AlphaFoldDB" id="A0A7S2U431"/>
<protein>
    <recommendedName>
        <fullName evidence="2">DUF393 domain-containing protein</fullName>
    </recommendedName>
</protein>
<dbReference type="EMBL" id="HBHP01034651">
    <property type="protein sequence ID" value="CAD9777307.1"/>
    <property type="molecule type" value="Transcribed_RNA"/>
</dbReference>
<organism evidence="1">
    <name type="scientific">Lotharella oceanica</name>
    <dbReference type="NCBI Taxonomy" id="641309"/>
    <lineage>
        <taxon>Eukaryota</taxon>
        <taxon>Sar</taxon>
        <taxon>Rhizaria</taxon>
        <taxon>Cercozoa</taxon>
        <taxon>Chlorarachniophyceae</taxon>
        <taxon>Lotharella</taxon>
    </lineage>
</organism>
<accession>A0A7S2U431</accession>
<dbReference type="InterPro" id="IPR052927">
    <property type="entry name" value="DCC_oxidoreductase"/>
</dbReference>
<dbReference type="GO" id="GO:0015035">
    <property type="term" value="F:protein-disulfide reductase activity"/>
    <property type="evidence" value="ECO:0007669"/>
    <property type="project" value="InterPro"/>
</dbReference>
<dbReference type="Pfam" id="PF04134">
    <property type="entry name" value="DCC1-like"/>
    <property type="match status" value="1"/>
</dbReference>
<gene>
    <name evidence="1" type="ORF">LSP00402_LOCUS21323</name>
</gene>
<reference evidence="1" key="1">
    <citation type="submission" date="2021-01" db="EMBL/GenBank/DDBJ databases">
        <authorList>
            <person name="Corre E."/>
            <person name="Pelletier E."/>
            <person name="Niang G."/>
            <person name="Scheremetjew M."/>
            <person name="Finn R."/>
            <person name="Kale V."/>
            <person name="Holt S."/>
            <person name="Cochrane G."/>
            <person name="Meng A."/>
            <person name="Brown T."/>
            <person name="Cohen L."/>
        </authorList>
    </citation>
    <scope>NUCLEOTIDE SEQUENCE</scope>
    <source>
        <strain evidence="1">CCMP622</strain>
    </source>
</reference>
<sequence>MAHRFRFRTLRQGGSRCLSEIPPHEERRLLIFDGLCVICNTGARFVLERDRQRSIFFAQAQSEKTKPILRKYGISDEDIMRRVAFIDAGEVYRGAAAAVQVAKYLKFPWWPLHYGGLLVPSLILEPLYDVVAKRRYQLLGKYDSCKIPTEAERKQFIDFD</sequence>
<evidence type="ECO:0008006" key="2">
    <source>
        <dbReference type="Google" id="ProtNLM"/>
    </source>
</evidence>
<dbReference type="InterPro" id="IPR007263">
    <property type="entry name" value="DCC1-like"/>
</dbReference>
<name>A0A7S2U431_9EUKA</name>
<dbReference type="PANTHER" id="PTHR33639:SF1">
    <property type="entry name" value="T23E23.25"/>
    <property type="match status" value="1"/>
</dbReference>
<dbReference type="PANTHER" id="PTHR33639">
    <property type="entry name" value="THIOL-DISULFIDE OXIDOREDUCTASE DCC"/>
    <property type="match status" value="1"/>
</dbReference>